<evidence type="ECO:0000259" key="1">
    <source>
        <dbReference type="Pfam" id="PF01073"/>
    </source>
</evidence>
<dbReference type="RefSeq" id="WP_377197186.1">
    <property type="nucleotide sequence ID" value="NZ_JBHUHF010000001.1"/>
</dbReference>
<dbReference type="InterPro" id="IPR036291">
    <property type="entry name" value="NAD(P)-bd_dom_sf"/>
</dbReference>
<dbReference type="PANTHER" id="PTHR48079:SF6">
    <property type="entry name" value="NAD(P)-BINDING DOMAIN-CONTAINING PROTEIN-RELATED"/>
    <property type="match status" value="1"/>
</dbReference>
<reference evidence="3" key="1">
    <citation type="journal article" date="2019" name="Int. J. Syst. Evol. Microbiol.">
        <title>The Global Catalogue of Microorganisms (GCM) 10K type strain sequencing project: providing services to taxonomists for standard genome sequencing and annotation.</title>
        <authorList>
            <consortium name="The Broad Institute Genomics Platform"/>
            <consortium name="The Broad Institute Genome Sequencing Center for Infectious Disease"/>
            <person name="Wu L."/>
            <person name="Ma J."/>
        </authorList>
    </citation>
    <scope>NUCLEOTIDE SEQUENCE [LARGE SCALE GENOMIC DNA]</scope>
    <source>
        <strain evidence="3">CCM 7043</strain>
    </source>
</reference>
<keyword evidence="3" id="KW-1185">Reference proteome</keyword>
<dbReference type="InterPro" id="IPR002225">
    <property type="entry name" value="3Beta_OHSteriod_DH/Estase"/>
</dbReference>
<name>A0ABW4V4U4_9MICO</name>
<protein>
    <submittedName>
        <fullName evidence="2">NAD-dependent epimerase/dehydratase family protein</fullName>
    </submittedName>
</protein>
<sequence>MAQVFVTGGSGFIGRVLVRRLLDEGHSVRALVRSAASAEAVAALGADPVHGELIDPTTWQDAVVGSAVLFHLAAETDITAERARHEQVTVQGTRAVVAAARFAKVPRLVHCGSEAALLAGDPLLEVDESAPLRPDSEAAYSATKAVAEQIVLDANGPGLTTVAIRPRLVWGVGSILVEDLVAAARAGQFAWIDGGRHLTDVTHVANAVEGLMLGWTKARPGQVYFVTDRHRVVLREFLEEQFAIYGFDAPLPDLDTETAAEQVPVPARWFLGQPCLLRTDKAADELGYEPVVTQPAGLAELRTSLAARQD</sequence>
<gene>
    <name evidence="2" type="ORF">ACFSL2_07140</name>
</gene>
<dbReference type="Proteomes" id="UP001597338">
    <property type="component" value="Unassembled WGS sequence"/>
</dbReference>
<dbReference type="InterPro" id="IPR051783">
    <property type="entry name" value="NAD(P)-dependent_oxidoreduct"/>
</dbReference>
<dbReference type="EMBL" id="JBHUHF010000001">
    <property type="protein sequence ID" value="MFD2025282.1"/>
    <property type="molecule type" value="Genomic_DNA"/>
</dbReference>
<feature type="domain" description="3-beta hydroxysteroid dehydrogenase/isomerase" evidence="1">
    <location>
        <begin position="6"/>
        <end position="232"/>
    </location>
</feature>
<dbReference type="Gene3D" id="3.40.50.720">
    <property type="entry name" value="NAD(P)-binding Rossmann-like Domain"/>
    <property type="match status" value="1"/>
</dbReference>
<dbReference type="Pfam" id="PF01073">
    <property type="entry name" value="3Beta_HSD"/>
    <property type="match status" value="1"/>
</dbReference>
<organism evidence="2 3">
    <name type="scientific">Promicromonospora aerolata</name>
    <dbReference type="NCBI Taxonomy" id="195749"/>
    <lineage>
        <taxon>Bacteria</taxon>
        <taxon>Bacillati</taxon>
        <taxon>Actinomycetota</taxon>
        <taxon>Actinomycetes</taxon>
        <taxon>Micrococcales</taxon>
        <taxon>Promicromonosporaceae</taxon>
        <taxon>Promicromonospora</taxon>
    </lineage>
</organism>
<comment type="caution">
    <text evidence="2">The sequence shown here is derived from an EMBL/GenBank/DDBJ whole genome shotgun (WGS) entry which is preliminary data.</text>
</comment>
<dbReference type="SUPFAM" id="SSF51735">
    <property type="entry name" value="NAD(P)-binding Rossmann-fold domains"/>
    <property type="match status" value="1"/>
</dbReference>
<evidence type="ECO:0000313" key="2">
    <source>
        <dbReference type="EMBL" id="MFD2025282.1"/>
    </source>
</evidence>
<dbReference type="PANTHER" id="PTHR48079">
    <property type="entry name" value="PROTEIN YEEZ"/>
    <property type="match status" value="1"/>
</dbReference>
<evidence type="ECO:0000313" key="3">
    <source>
        <dbReference type="Proteomes" id="UP001597338"/>
    </source>
</evidence>
<proteinExistence type="predicted"/>
<accession>A0ABW4V4U4</accession>